<comment type="caution">
    <text evidence="1">The sequence shown here is derived from an EMBL/GenBank/DDBJ whole genome shotgun (WGS) entry which is preliminary data.</text>
</comment>
<proteinExistence type="predicted"/>
<dbReference type="AlphaFoldDB" id="A0AAW9K899"/>
<evidence type="ECO:0000313" key="1">
    <source>
        <dbReference type="EMBL" id="MDZ7543175.1"/>
    </source>
</evidence>
<protein>
    <submittedName>
        <fullName evidence="1">DUF2757 family protein</fullName>
    </submittedName>
</protein>
<evidence type="ECO:0000313" key="2">
    <source>
        <dbReference type="Proteomes" id="UP001288944"/>
    </source>
</evidence>
<dbReference type="EMBL" id="WNUR01000901">
    <property type="protein sequence ID" value="MDZ7543175.1"/>
    <property type="molecule type" value="Genomic_DNA"/>
</dbReference>
<dbReference type="Pfam" id="PF10955">
    <property type="entry name" value="Fin"/>
    <property type="match status" value="1"/>
</dbReference>
<dbReference type="InterPro" id="IPR020115">
    <property type="entry name" value="Fin"/>
</dbReference>
<dbReference type="Proteomes" id="UP001288944">
    <property type="component" value="Unassembled WGS sequence"/>
</dbReference>
<accession>A0AAW9K899</accession>
<reference evidence="1" key="1">
    <citation type="submission" date="2019-11" db="EMBL/GenBank/DDBJ databases">
        <title>Characterization of Clostridium perfringens isolates from swine manure treated agricultural soils.</title>
        <authorList>
            <person name="Wushke S.T."/>
        </authorList>
    </citation>
    <scope>NUCLEOTIDE SEQUENCE</scope>
    <source>
        <strain evidence="1">X62</strain>
    </source>
</reference>
<gene>
    <name evidence="1" type="ORF">GNF83_18760</name>
</gene>
<name>A0AAW9K899_CLOPF</name>
<feature type="non-terminal residue" evidence="1">
    <location>
        <position position="1"/>
    </location>
</feature>
<organism evidence="1 2">
    <name type="scientific">Clostridium perfringens</name>
    <dbReference type="NCBI Taxonomy" id="1502"/>
    <lineage>
        <taxon>Bacteria</taxon>
        <taxon>Bacillati</taxon>
        <taxon>Bacillota</taxon>
        <taxon>Clostridia</taxon>
        <taxon>Eubacteriales</taxon>
        <taxon>Clostridiaceae</taxon>
        <taxon>Clostridium</taxon>
    </lineage>
</organism>
<dbReference type="GO" id="GO:0010468">
    <property type="term" value="P:regulation of gene expression"/>
    <property type="evidence" value="ECO:0007669"/>
    <property type="project" value="InterPro"/>
</dbReference>
<sequence length="44" mass="4922">TVEERQHYVRNHANGDITVRMTCDYCAEAYANNPELAGLASPLQ</sequence>